<dbReference type="Proteomes" id="UP000054498">
    <property type="component" value="Unassembled WGS sequence"/>
</dbReference>
<keyword evidence="1" id="KW-1133">Transmembrane helix</keyword>
<name>A0A0D2NIH1_9CHLO</name>
<dbReference type="EMBL" id="KK100617">
    <property type="protein sequence ID" value="KIZ04721.1"/>
    <property type="molecule type" value="Genomic_DNA"/>
</dbReference>
<evidence type="ECO:0000256" key="1">
    <source>
        <dbReference type="SAM" id="Phobius"/>
    </source>
</evidence>
<sequence>MALVYALVVRSADLVPLAQYAAAPGNFEPEAMECLVRAQRAGGGGQFTAPANGLTYTFLAAGLYTVGVAADCTKAQLASRAPITCCKRICEAWAEQCWERGQYTAPRSLDGLFGPVMRREMANCQALFEEKDTKAGARDSMKNSLLDGPAVDSASSVFLHYAALSPGKPTSNPLFGPSPDDAWGSGPWAMDKGDAFAAESARTRRSLCASRRNLKLCAAAAACLLVVVVVLAACFGGGTNRCRAARPAAAAPSVSEAKKAVQVAAGAATGPAGLYTDPYADDKAPPKMFGPMPFVPVMDEFCAEGNNVHLPACFYYWCITLAEEDAPICAAYKLFCQVEENALLPSCTPPCRLAKNQDDPRCEPATNVTGVSDAKRRFSKVFGPMPFVPVMVDYCEQGDNVYTPACFYFWCDTRAEPDDPHCAAYTLFCQKPENAEAPECTPPCRLPKNFDDLRCIPDGAQPPGNAKQRFSKSFGPMPFVPVMNDYCAKSDNIYLPACFYYCLPENSAETRCKPAAKPSAAEAGRPTG</sequence>
<evidence type="ECO:0000313" key="2">
    <source>
        <dbReference type="EMBL" id="KIZ04721.1"/>
    </source>
</evidence>
<dbReference type="Gene3D" id="3.30.450.50">
    <property type="entry name" value="Longin domain"/>
    <property type="match status" value="1"/>
</dbReference>
<accession>A0A0D2NIH1</accession>
<keyword evidence="3" id="KW-1185">Reference proteome</keyword>
<evidence type="ECO:0000313" key="3">
    <source>
        <dbReference type="Proteomes" id="UP000054498"/>
    </source>
</evidence>
<dbReference type="AlphaFoldDB" id="A0A0D2NIH1"/>
<keyword evidence="1" id="KW-0472">Membrane</keyword>
<reference evidence="2 3" key="1">
    <citation type="journal article" date="2013" name="BMC Genomics">
        <title>Reconstruction of the lipid metabolism for the microalga Monoraphidium neglectum from its genome sequence reveals characteristics suitable for biofuel production.</title>
        <authorList>
            <person name="Bogen C."/>
            <person name="Al-Dilaimi A."/>
            <person name="Albersmeier A."/>
            <person name="Wichmann J."/>
            <person name="Grundmann M."/>
            <person name="Rupp O."/>
            <person name="Lauersen K.J."/>
            <person name="Blifernez-Klassen O."/>
            <person name="Kalinowski J."/>
            <person name="Goesmann A."/>
            <person name="Mussgnug J.H."/>
            <person name="Kruse O."/>
        </authorList>
    </citation>
    <scope>NUCLEOTIDE SEQUENCE [LARGE SCALE GENOMIC DNA]</scope>
    <source>
        <strain evidence="2 3">SAG 48.87</strain>
    </source>
</reference>
<protein>
    <submittedName>
        <fullName evidence="2">Uncharacterized protein</fullName>
    </submittedName>
</protein>
<gene>
    <name evidence="2" type="ORF">MNEG_3240</name>
</gene>
<dbReference type="RefSeq" id="XP_013903740.1">
    <property type="nucleotide sequence ID" value="XM_014048286.1"/>
</dbReference>
<feature type="transmembrane region" description="Helical" evidence="1">
    <location>
        <begin position="214"/>
        <end position="238"/>
    </location>
</feature>
<dbReference type="GeneID" id="25736118"/>
<proteinExistence type="predicted"/>
<dbReference type="KEGG" id="mng:MNEG_3240"/>
<dbReference type="STRING" id="145388.A0A0D2NIH1"/>
<organism evidence="2 3">
    <name type="scientific">Monoraphidium neglectum</name>
    <dbReference type="NCBI Taxonomy" id="145388"/>
    <lineage>
        <taxon>Eukaryota</taxon>
        <taxon>Viridiplantae</taxon>
        <taxon>Chlorophyta</taxon>
        <taxon>core chlorophytes</taxon>
        <taxon>Chlorophyceae</taxon>
        <taxon>CS clade</taxon>
        <taxon>Sphaeropleales</taxon>
        <taxon>Selenastraceae</taxon>
        <taxon>Monoraphidium</taxon>
    </lineage>
</organism>
<keyword evidence="1" id="KW-0812">Transmembrane</keyword>